<evidence type="ECO:0000313" key="3">
    <source>
        <dbReference type="EMBL" id="GMR44607.1"/>
    </source>
</evidence>
<evidence type="ECO:0000256" key="1">
    <source>
        <dbReference type="SAM" id="MobiDB-lite"/>
    </source>
</evidence>
<organism evidence="3 4">
    <name type="scientific">Pristionchus mayeri</name>
    <dbReference type="NCBI Taxonomy" id="1317129"/>
    <lineage>
        <taxon>Eukaryota</taxon>
        <taxon>Metazoa</taxon>
        <taxon>Ecdysozoa</taxon>
        <taxon>Nematoda</taxon>
        <taxon>Chromadorea</taxon>
        <taxon>Rhabditida</taxon>
        <taxon>Rhabditina</taxon>
        <taxon>Diplogasteromorpha</taxon>
        <taxon>Diplogasteroidea</taxon>
        <taxon>Neodiplogasteridae</taxon>
        <taxon>Pristionchus</taxon>
    </lineage>
</organism>
<feature type="non-terminal residue" evidence="3">
    <location>
        <position position="122"/>
    </location>
</feature>
<accession>A0AAN5HX77</accession>
<evidence type="ECO:0000256" key="2">
    <source>
        <dbReference type="SAM" id="SignalP"/>
    </source>
</evidence>
<feature type="chain" id="PRO_5042840143" evidence="2">
    <location>
        <begin position="26"/>
        <end position="122"/>
    </location>
</feature>
<reference evidence="4" key="1">
    <citation type="submission" date="2022-10" db="EMBL/GenBank/DDBJ databases">
        <title>Genome assembly of Pristionchus species.</title>
        <authorList>
            <person name="Yoshida K."/>
            <person name="Sommer R.J."/>
        </authorList>
    </citation>
    <scope>NUCLEOTIDE SEQUENCE [LARGE SCALE GENOMIC DNA]</scope>
    <source>
        <strain evidence="4">RS5460</strain>
    </source>
</reference>
<gene>
    <name evidence="3" type="ORF">PMAYCL1PPCAC_14802</name>
</gene>
<feature type="non-terminal residue" evidence="3">
    <location>
        <position position="1"/>
    </location>
</feature>
<dbReference type="Proteomes" id="UP001328107">
    <property type="component" value="Unassembled WGS sequence"/>
</dbReference>
<feature type="signal peptide" evidence="2">
    <location>
        <begin position="1"/>
        <end position="25"/>
    </location>
</feature>
<dbReference type="EMBL" id="BTRK01000004">
    <property type="protein sequence ID" value="GMR44607.1"/>
    <property type="molecule type" value="Genomic_DNA"/>
</dbReference>
<evidence type="ECO:0000313" key="4">
    <source>
        <dbReference type="Proteomes" id="UP001328107"/>
    </source>
</evidence>
<sequence length="122" mass="12428">PFSTSGTGEVVIPLLLLVLDVGGVGDVGLGQSDGGEAGLVRSVEGDRRACLIDHTDAAHSSRRAITEDSQANGSLDDLDAFILGQIGSPRLVEVALNVSRSGARRSRSLSGGESTDGNGVEL</sequence>
<proteinExistence type="predicted"/>
<feature type="region of interest" description="Disordered" evidence="1">
    <location>
        <begin position="99"/>
        <end position="122"/>
    </location>
</feature>
<dbReference type="AlphaFoldDB" id="A0AAN5HX77"/>
<protein>
    <submittedName>
        <fullName evidence="3">Uncharacterized protein</fullName>
    </submittedName>
</protein>
<keyword evidence="2" id="KW-0732">Signal</keyword>
<comment type="caution">
    <text evidence="3">The sequence shown here is derived from an EMBL/GenBank/DDBJ whole genome shotgun (WGS) entry which is preliminary data.</text>
</comment>
<name>A0AAN5HX77_9BILA</name>
<keyword evidence="4" id="KW-1185">Reference proteome</keyword>